<feature type="transmembrane region" description="Helical" evidence="6">
    <location>
        <begin position="142"/>
        <end position="158"/>
    </location>
</feature>
<name>A0ABW5A9K5_9RHOB</name>
<dbReference type="PANTHER" id="PTHR31885:SF6">
    <property type="entry name" value="GH04784P"/>
    <property type="match status" value="1"/>
</dbReference>
<evidence type="ECO:0000313" key="8">
    <source>
        <dbReference type="Proteomes" id="UP001597413"/>
    </source>
</evidence>
<evidence type="ECO:0000256" key="1">
    <source>
        <dbReference type="ARBA" id="ARBA00004141"/>
    </source>
</evidence>
<proteinExistence type="inferred from homology"/>
<keyword evidence="3 6" id="KW-0812">Transmembrane</keyword>
<dbReference type="PANTHER" id="PTHR31885">
    <property type="entry name" value="GH04784P"/>
    <property type="match status" value="1"/>
</dbReference>
<comment type="similarity">
    <text evidence="2">Belongs to the TMEM86 family.</text>
</comment>
<sequence>MDALPFAAVPFFCAALALALWQGRAFVLAAPSWRKSAVKTGAVAALAAGLAVTAPEGPAALILWGLIAGAAGDLALSRPGAGAFLIGMAAFALGHLAYGAAFFVLGSGAPPLYPALAVTGLAALAAVFIAPRAGALVLPVRLYVGVIWAMVLAALTVADPRLVAGALLFMASDFLLALALFVLPEGRWQRRASVAVWALYWPAQALIAGSALG</sequence>
<keyword evidence="4 6" id="KW-1133">Transmembrane helix</keyword>
<evidence type="ECO:0000313" key="7">
    <source>
        <dbReference type="EMBL" id="MFD2174176.1"/>
    </source>
</evidence>
<dbReference type="RefSeq" id="WP_377389395.1">
    <property type="nucleotide sequence ID" value="NZ_JBHUIX010000009.1"/>
</dbReference>
<keyword evidence="8" id="KW-1185">Reference proteome</keyword>
<protein>
    <submittedName>
        <fullName evidence="7">Lysoplasmalogenase family protein</fullName>
    </submittedName>
</protein>
<organism evidence="7 8">
    <name type="scientific">Rhodobacter lacus</name>
    <dbReference type="NCBI Taxonomy" id="1641972"/>
    <lineage>
        <taxon>Bacteria</taxon>
        <taxon>Pseudomonadati</taxon>
        <taxon>Pseudomonadota</taxon>
        <taxon>Alphaproteobacteria</taxon>
        <taxon>Rhodobacterales</taxon>
        <taxon>Rhodobacter group</taxon>
        <taxon>Rhodobacter</taxon>
    </lineage>
</organism>
<comment type="caution">
    <text evidence="7">The sequence shown here is derived from an EMBL/GenBank/DDBJ whole genome shotgun (WGS) entry which is preliminary data.</text>
</comment>
<evidence type="ECO:0000256" key="2">
    <source>
        <dbReference type="ARBA" id="ARBA00007375"/>
    </source>
</evidence>
<dbReference type="EMBL" id="JBHUIX010000009">
    <property type="protein sequence ID" value="MFD2174176.1"/>
    <property type="molecule type" value="Genomic_DNA"/>
</dbReference>
<feature type="transmembrane region" description="Helical" evidence="6">
    <location>
        <begin position="164"/>
        <end position="183"/>
    </location>
</feature>
<evidence type="ECO:0000256" key="4">
    <source>
        <dbReference type="ARBA" id="ARBA00022989"/>
    </source>
</evidence>
<feature type="transmembrane region" description="Helical" evidence="6">
    <location>
        <begin position="45"/>
        <end position="71"/>
    </location>
</feature>
<reference evidence="8" key="1">
    <citation type="journal article" date="2019" name="Int. J. Syst. Evol. Microbiol.">
        <title>The Global Catalogue of Microorganisms (GCM) 10K type strain sequencing project: providing services to taxonomists for standard genome sequencing and annotation.</title>
        <authorList>
            <consortium name="The Broad Institute Genomics Platform"/>
            <consortium name="The Broad Institute Genome Sequencing Center for Infectious Disease"/>
            <person name="Wu L."/>
            <person name="Ma J."/>
        </authorList>
    </citation>
    <scope>NUCLEOTIDE SEQUENCE [LARGE SCALE GENOMIC DNA]</scope>
    <source>
        <strain evidence="8">CCUG 55131</strain>
    </source>
</reference>
<feature type="transmembrane region" description="Helical" evidence="6">
    <location>
        <begin position="83"/>
        <end position="105"/>
    </location>
</feature>
<dbReference type="InterPro" id="IPR012506">
    <property type="entry name" value="TMEM86B-like"/>
</dbReference>
<comment type="subcellular location">
    <subcellularLocation>
        <location evidence="1">Membrane</location>
        <topology evidence="1">Multi-pass membrane protein</topology>
    </subcellularLocation>
</comment>
<gene>
    <name evidence="7" type="ORF">ACFSM0_08750</name>
</gene>
<evidence type="ECO:0000256" key="3">
    <source>
        <dbReference type="ARBA" id="ARBA00022692"/>
    </source>
</evidence>
<evidence type="ECO:0000256" key="5">
    <source>
        <dbReference type="ARBA" id="ARBA00023136"/>
    </source>
</evidence>
<feature type="transmembrane region" description="Helical" evidence="6">
    <location>
        <begin position="111"/>
        <end position="130"/>
    </location>
</feature>
<accession>A0ABW5A9K5</accession>
<keyword evidence="5 6" id="KW-0472">Membrane</keyword>
<dbReference type="Proteomes" id="UP001597413">
    <property type="component" value="Unassembled WGS sequence"/>
</dbReference>
<evidence type="ECO:0000256" key="6">
    <source>
        <dbReference type="SAM" id="Phobius"/>
    </source>
</evidence>
<dbReference type="Pfam" id="PF07947">
    <property type="entry name" value="YhhN"/>
    <property type="match status" value="1"/>
</dbReference>